<dbReference type="Pfam" id="PF01627">
    <property type="entry name" value="Hpt"/>
    <property type="match status" value="1"/>
</dbReference>
<dbReference type="SMART" id="SM00073">
    <property type="entry name" value="HPT"/>
    <property type="match status" value="1"/>
</dbReference>
<dbReference type="Gene3D" id="1.20.120.160">
    <property type="entry name" value="HPT domain"/>
    <property type="match status" value="1"/>
</dbReference>
<name>A0A0G4EKA0_VITBC</name>
<dbReference type="EMBL" id="CDMY01000247">
    <property type="protein sequence ID" value="CEL96846.1"/>
    <property type="molecule type" value="Genomic_DNA"/>
</dbReference>
<dbReference type="OrthoDB" id="323616at2759"/>
<feature type="modified residue" description="Phosphohistidine" evidence="1">
    <location>
        <position position="56"/>
    </location>
</feature>
<dbReference type="InterPro" id="IPR036641">
    <property type="entry name" value="HPT_dom_sf"/>
</dbReference>
<dbReference type="Proteomes" id="UP000041254">
    <property type="component" value="Unassembled WGS sequence"/>
</dbReference>
<evidence type="ECO:0000259" key="2">
    <source>
        <dbReference type="PROSITE" id="PS50894"/>
    </source>
</evidence>
<dbReference type="VEuPathDB" id="CryptoDB:Vbra_3882"/>
<dbReference type="AlphaFoldDB" id="A0A0G4EKA0"/>
<sequence>MSYKHFDIGKGAEIIGDEETFLMLLGRYKEELQTKVASILSAWDKKDYQTMRKDAHALKGSSGYAAADHLQRTCEAIQLAVDKNQLDSLPQLIDDFRTVSTEAKDELDRITAG</sequence>
<evidence type="ECO:0000256" key="1">
    <source>
        <dbReference type="PROSITE-ProRule" id="PRU00110"/>
    </source>
</evidence>
<dbReference type="InterPro" id="IPR008207">
    <property type="entry name" value="Sig_transdc_His_kin_Hpt_dom"/>
</dbReference>
<protein>
    <recommendedName>
        <fullName evidence="2">HPt domain-containing protein</fullName>
    </recommendedName>
</protein>
<dbReference type="CDD" id="cd00088">
    <property type="entry name" value="HPT"/>
    <property type="match status" value="1"/>
</dbReference>
<dbReference type="SUPFAM" id="SSF47226">
    <property type="entry name" value="Histidine-containing phosphotransfer domain, HPT domain"/>
    <property type="match status" value="1"/>
</dbReference>
<dbReference type="PROSITE" id="PS50894">
    <property type="entry name" value="HPT"/>
    <property type="match status" value="1"/>
</dbReference>
<dbReference type="InParanoid" id="A0A0G4EKA0"/>
<accession>A0A0G4EKA0</accession>
<organism evidence="3 4">
    <name type="scientific">Vitrella brassicaformis (strain CCMP3155)</name>
    <dbReference type="NCBI Taxonomy" id="1169540"/>
    <lineage>
        <taxon>Eukaryota</taxon>
        <taxon>Sar</taxon>
        <taxon>Alveolata</taxon>
        <taxon>Colpodellida</taxon>
        <taxon>Vitrellaceae</taxon>
        <taxon>Vitrella</taxon>
    </lineage>
</organism>
<evidence type="ECO:0000313" key="4">
    <source>
        <dbReference type="Proteomes" id="UP000041254"/>
    </source>
</evidence>
<keyword evidence="1" id="KW-0597">Phosphoprotein</keyword>
<evidence type="ECO:0000313" key="3">
    <source>
        <dbReference type="EMBL" id="CEL96846.1"/>
    </source>
</evidence>
<proteinExistence type="predicted"/>
<keyword evidence="4" id="KW-1185">Reference proteome</keyword>
<dbReference type="GO" id="GO:0000160">
    <property type="term" value="P:phosphorelay signal transduction system"/>
    <property type="evidence" value="ECO:0007669"/>
    <property type="project" value="InterPro"/>
</dbReference>
<gene>
    <name evidence="3" type="ORF">Vbra_3882</name>
</gene>
<dbReference type="PhylomeDB" id="A0A0G4EKA0"/>
<feature type="domain" description="HPt" evidence="2">
    <location>
        <begin position="17"/>
        <end position="110"/>
    </location>
</feature>
<reference evidence="3 4" key="1">
    <citation type="submission" date="2014-11" db="EMBL/GenBank/DDBJ databases">
        <authorList>
            <person name="Zhu J."/>
            <person name="Qi W."/>
            <person name="Song R."/>
        </authorList>
    </citation>
    <scope>NUCLEOTIDE SEQUENCE [LARGE SCALE GENOMIC DNA]</scope>
</reference>